<evidence type="ECO:0000259" key="4">
    <source>
        <dbReference type="SMART" id="SM00563"/>
    </source>
</evidence>
<dbReference type="KEGG" id="fll:EI427_03525"/>
<organism evidence="5 6">
    <name type="scientific">Flammeovirga pectinis</name>
    <dbReference type="NCBI Taxonomy" id="2494373"/>
    <lineage>
        <taxon>Bacteria</taxon>
        <taxon>Pseudomonadati</taxon>
        <taxon>Bacteroidota</taxon>
        <taxon>Cytophagia</taxon>
        <taxon>Cytophagales</taxon>
        <taxon>Flammeovirgaceae</taxon>
        <taxon>Flammeovirga</taxon>
    </lineage>
</organism>
<dbReference type="AlphaFoldDB" id="A0A3S9NZH3"/>
<reference evidence="5 6" key="1">
    <citation type="submission" date="2018-12" db="EMBL/GenBank/DDBJ databases">
        <title>Flammeovirga pectinis sp. nov., isolated from the gut of the Korean scallop, Patinopecten yessoensis.</title>
        <authorList>
            <person name="Bae J.-W."/>
            <person name="Jeong Y.-S."/>
            <person name="Kang W."/>
        </authorList>
    </citation>
    <scope>NUCLEOTIDE SEQUENCE [LARGE SCALE GENOMIC DNA]</scope>
    <source>
        <strain evidence="5 6">L12M1</strain>
    </source>
</reference>
<dbReference type="EMBL" id="CP034562">
    <property type="protein sequence ID" value="AZQ61324.1"/>
    <property type="molecule type" value="Genomic_DNA"/>
</dbReference>
<keyword evidence="6" id="KW-1185">Reference proteome</keyword>
<dbReference type="InterPro" id="IPR002123">
    <property type="entry name" value="Plipid/glycerol_acylTrfase"/>
</dbReference>
<comment type="pathway">
    <text evidence="1">Lipid metabolism.</text>
</comment>
<dbReference type="Proteomes" id="UP000267268">
    <property type="component" value="Chromosome 1"/>
</dbReference>
<evidence type="ECO:0000256" key="1">
    <source>
        <dbReference type="ARBA" id="ARBA00005189"/>
    </source>
</evidence>
<dbReference type="GO" id="GO:0006654">
    <property type="term" value="P:phosphatidic acid biosynthetic process"/>
    <property type="evidence" value="ECO:0007669"/>
    <property type="project" value="TreeGrafter"/>
</dbReference>
<dbReference type="PANTHER" id="PTHR10434">
    <property type="entry name" value="1-ACYL-SN-GLYCEROL-3-PHOSPHATE ACYLTRANSFERASE"/>
    <property type="match status" value="1"/>
</dbReference>
<dbReference type="PANTHER" id="PTHR10434:SF9">
    <property type="entry name" value="PHOSPHOLIPID_GLYCEROL ACYLTRANSFERASE DOMAIN-CONTAINING PROTEIN"/>
    <property type="match status" value="1"/>
</dbReference>
<dbReference type="OrthoDB" id="9796839at2"/>
<feature type="domain" description="Phospholipid/glycerol acyltransferase" evidence="4">
    <location>
        <begin position="31"/>
        <end position="149"/>
    </location>
</feature>
<evidence type="ECO:0000313" key="6">
    <source>
        <dbReference type="Proteomes" id="UP000267268"/>
    </source>
</evidence>
<dbReference type="SMART" id="SM00563">
    <property type="entry name" value="PlsC"/>
    <property type="match status" value="1"/>
</dbReference>
<dbReference type="Pfam" id="PF01553">
    <property type="entry name" value="Acyltransferase"/>
    <property type="match status" value="1"/>
</dbReference>
<dbReference type="SUPFAM" id="SSF69593">
    <property type="entry name" value="Glycerol-3-phosphate (1)-acyltransferase"/>
    <property type="match status" value="1"/>
</dbReference>
<gene>
    <name evidence="5" type="ORF">EI427_03525</name>
</gene>
<keyword evidence="2 5" id="KW-0808">Transferase</keyword>
<proteinExistence type="predicted"/>
<accession>A0A3S9NZH3</accession>
<dbReference type="GO" id="GO:0003841">
    <property type="term" value="F:1-acylglycerol-3-phosphate O-acyltransferase activity"/>
    <property type="evidence" value="ECO:0007669"/>
    <property type="project" value="TreeGrafter"/>
</dbReference>
<evidence type="ECO:0000313" key="5">
    <source>
        <dbReference type="EMBL" id="AZQ61324.1"/>
    </source>
</evidence>
<dbReference type="RefSeq" id="WP_126611687.1">
    <property type="nucleotide sequence ID" value="NZ_CP034562.1"/>
</dbReference>
<evidence type="ECO:0000256" key="3">
    <source>
        <dbReference type="ARBA" id="ARBA00023315"/>
    </source>
</evidence>
<evidence type="ECO:0000256" key="2">
    <source>
        <dbReference type="ARBA" id="ARBA00022679"/>
    </source>
</evidence>
<sequence length="196" mass="22674">MIRLIFRLLFNLNGWSLKVDHIPVDKLERSVFLAAPHTTNWDAVYMVAAMRKIGVKLRFAIKKEWIRFPLSIAIKPMGAIGIDRRPINKREKKISMVDAISNLFKENDKLALVMPPEGSRSLRKEWKSGFYYVAVQSKVPIALAYLDYDKKQAGVYEIFEPTGAFEADMKYITSVYKENHPGPKFPELYSLDERFV</sequence>
<protein>
    <submittedName>
        <fullName evidence="5">Acyltransferase</fullName>
    </submittedName>
</protein>
<name>A0A3S9NZH3_9BACT</name>
<keyword evidence="3 5" id="KW-0012">Acyltransferase</keyword>